<keyword evidence="3" id="KW-1185">Reference proteome</keyword>
<comment type="caution">
    <text evidence="2">The sequence shown here is derived from an EMBL/GenBank/DDBJ whole genome shotgun (WGS) entry which is preliminary data.</text>
</comment>
<accession>A0A7U7J6B5</accession>
<dbReference type="Proteomes" id="UP000019184">
    <property type="component" value="Unassembled WGS sequence"/>
</dbReference>
<dbReference type="PROSITE" id="PS50943">
    <property type="entry name" value="HTH_CROC1"/>
    <property type="match status" value="1"/>
</dbReference>
<protein>
    <recommendedName>
        <fullName evidence="1">HTH cro/C1-type domain-containing protein</fullName>
    </recommendedName>
</protein>
<dbReference type="InterPro" id="IPR010982">
    <property type="entry name" value="Lambda_DNA-bd_dom_sf"/>
</dbReference>
<dbReference type="CDD" id="cd00093">
    <property type="entry name" value="HTH_XRE"/>
    <property type="match status" value="1"/>
</dbReference>
<evidence type="ECO:0000313" key="3">
    <source>
        <dbReference type="Proteomes" id="UP000019184"/>
    </source>
</evidence>
<evidence type="ECO:0000259" key="1">
    <source>
        <dbReference type="PROSITE" id="PS50943"/>
    </source>
</evidence>
<feature type="domain" description="HTH cro/C1-type" evidence="1">
    <location>
        <begin position="11"/>
        <end position="60"/>
    </location>
</feature>
<sequence>MWARRAALICQERGISRQDLARLLGKSVATIGHYLCGRAQPSHEQLHYLAGYLNVSLDSLLRDEGDGLSVEDAREFQWRVPLLAWADVGLRDPTPAAEQVTSPVRTTEHAFAVKVVGSGAAPGFASGDLLIVDYVAGFTSGDYVLCRQDEAVLPAIWIYIKNPSGEFLYPVDAAGGVAPRALGRPLFLRKITAKFTVL</sequence>
<dbReference type="SMART" id="SM00530">
    <property type="entry name" value="HTH_XRE"/>
    <property type="match status" value="1"/>
</dbReference>
<dbReference type="Gene3D" id="1.10.260.40">
    <property type="entry name" value="lambda repressor-like DNA-binding domains"/>
    <property type="match status" value="1"/>
</dbReference>
<organism evidence="2 3">
    <name type="scientific">Candidatus Contendobacter odensis Run_B_J11</name>
    <dbReference type="NCBI Taxonomy" id="1400861"/>
    <lineage>
        <taxon>Bacteria</taxon>
        <taxon>Pseudomonadati</taxon>
        <taxon>Pseudomonadota</taxon>
        <taxon>Gammaproteobacteria</taxon>
        <taxon>Candidatus Competibacteraceae</taxon>
        <taxon>Candidatus Contendibacter</taxon>
    </lineage>
</organism>
<name>A0A7U7J6B5_9GAMM</name>
<reference evidence="2 3" key="1">
    <citation type="journal article" date="2014" name="ISME J.">
        <title>Candidatus Competibacter-lineage genomes retrieved from metagenomes reveal functional metabolic diversity.</title>
        <authorList>
            <person name="McIlroy S.J."/>
            <person name="Albertsen M."/>
            <person name="Andresen E.K."/>
            <person name="Saunders A.M."/>
            <person name="Kristiansen R."/>
            <person name="Stokholm-Bjerregaard M."/>
            <person name="Nielsen K.L."/>
            <person name="Nielsen P.H."/>
        </authorList>
    </citation>
    <scope>NUCLEOTIDE SEQUENCE [LARGE SCALE GENOMIC DNA]</scope>
    <source>
        <strain evidence="2 3">Run_B_J11</strain>
    </source>
</reference>
<dbReference type="SUPFAM" id="SSF51306">
    <property type="entry name" value="LexA/Signal peptidase"/>
    <property type="match status" value="1"/>
</dbReference>
<dbReference type="GO" id="GO:0003677">
    <property type="term" value="F:DNA binding"/>
    <property type="evidence" value="ECO:0007669"/>
    <property type="project" value="InterPro"/>
</dbReference>
<dbReference type="Gene3D" id="2.10.109.10">
    <property type="entry name" value="Umud Fragment, subunit A"/>
    <property type="match status" value="1"/>
</dbReference>
<dbReference type="InterPro" id="IPR036286">
    <property type="entry name" value="LexA/Signal_pep-like_sf"/>
</dbReference>
<dbReference type="EMBL" id="CBTK010000303">
    <property type="protein sequence ID" value="CDH47556.1"/>
    <property type="molecule type" value="Genomic_DNA"/>
</dbReference>
<dbReference type="SUPFAM" id="SSF47413">
    <property type="entry name" value="lambda repressor-like DNA-binding domains"/>
    <property type="match status" value="1"/>
</dbReference>
<evidence type="ECO:0000313" key="2">
    <source>
        <dbReference type="EMBL" id="CDH47556.1"/>
    </source>
</evidence>
<dbReference type="Pfam" id="PF01381">
    <property type="entry name" value="HTH_3"/>
    <property type="match status" value="1"/>
</dbReference>
<proteinExistence type="predicted"/>
<dbReference type="InterPro" id="IPR001387">
    <property type="entry name" value="Cro/C1-type_HTH"/>
</dbReference>
<gene>
    <name evidence="2" type="ORF">BN874_840019</name>
</gene>
<dbReference type="AlphaFoldDB" id="A0A7U7J6B5"/>